<keyword evidence="4" id="KW-1185">Reference proteome</keyword>
<dbReference type="Proteomes" id="UP000516437">
    <property type="component" value="Unassembled WGS sequence"/>
</dbReference>
<dbReference type="EMBL" id="RXIC02000008">
    <property type="protein sequence ID" value="KAB1228186.1"/>
    <property type="molecule type" value="Genomic_DNA"/>
</dbReference>
<dbReference type="EMBL" id="RXIC02000070">
    <property type="protein sequence ID" value="KAB1201383.1"/>
    <property type="molecule type" value="Genomic_DNA"/>
</dbReference>
<reference evidence="2" key="1">
    <citation type="submission" date="2018-07" db="EMBL/GenBank/DDBJ databases">
        <authorList>
            <person name="Gao Z.-S."/>
            <person name="Jia H.-M."/>
            <person name="Jia H.-J."/>
            <person name="Cai Q.-L."/>
            <person name="Wang Y."/>
            <person name="Zhao H.-B."/>
        </authorList>
    </citation>
    <scope>NUCLEOTIDE SEQUENCE</scope>
    <source>
        <tissue evidence="2">Leaves</tissue>
    </source>
</reference>
<evidence type="ECO:0000256" key="1">
    <source>
        <dbReference type="SAM" id="MobiDB-lite"/>
    </source>
</evidence>
<reference evidence="2 4" key="2">
    <citation type="journal article" date="2019" name="Plant Biotechnol. J.">
        <title>The red bayberry genome and genetic basis of sex determination.</title>
        <authorList>
            <person name="Jia H.M."/>
            <person name="Jia H.J."/>
            <person name="Cai Q.L."/>
            <person name="Wang Y."/>
            <person name="Zhao H.B."/>
            <person name="Yang W.F."/>
            <person name="Wang G.Y."/>
            <person name="Li Y.H."/>
            <person name="Zhan D.L."/>
            <person name="Shen Y.T."/>
            <person name="Niu Q.F."/>
            <person name="Chang L."/>
            <person name="Qiu J."/>
            <person name="Zhao L."/>
            <person name="Xie H.B."/>
            <person name="Fu W.Y."/>
            <person name="Jin J."/>
            <person name="Li X.W."/>
            <person name="Jiao Y."/>
            <person name="Zhou C.C."/>
            <person name="Tu T."/>
            <person name="Chai C.Y."/>
            <person name="Gao J.L."/>
            <person name="Fan L.J."/>
            <person name="van de Weg E."/>
            <person name="Wang J.Y."/>
            <person name="Gao Z.S."/>
        </authorList>
    </citation>
    <scope>NUCLEOTIDE SEQUENCE [LARGE SCALE GENOMIC DNA]</scope>
    <source>
        <tissue evidence="2">Leaves</tissue>
    </source>
</reference>
<dbReference type="AlphaFoldDB" id="A0A6A1UMH5"/>
<comment type="caution">
    <text evidence="2">The sequence shown here is derived from an EMBL/GenBank/DDBJ whole genome shotgun (WGS) entry which is preliminary data.</text>
</comment>
<protein>
    <submittedName>
        <fullName evidence="2">Uncharacterized protein</fullName>
    </submittedName>
</protein>
<feature type="region of interest" description="Disordered" evidence="1">
    <location>
        <begin position="53"/>
        <end position="72"/>
    </location>
</feature>
<evidence type="ECO:0000313" key="4">
    <source>
        <dbReference type="Proteomes" id="UP000516437"/>
    </source>
</evidence>
<feature type="region of interest" description="Disordered" evidence="1">
    <location>
        <begin position="1"/>
        <end position="41"/>
    </location>
</feature>
<accession>A0A6A1UMH5</accession>
<reference evidence="2" key="3">
    <citation type="submission" date="2019-09" db="EMBL/GenBank/DDBJ databases">
        <authorList>
            <person name="Gao Z."/>
        </authorList>
    </citation>
    <scope>NUCLEOTIDE SEQUENCE</scope>
    <source>
        <tissue evidence="2">Leaves</tissue>
    </source>
</reference>
<gene>
    <name evidence="2" type="ORF">CJ030_MR0G003773</name>
    <name evidence="3" type="ORF">CJ030_MR5G008783</name>
</gene>
<proteinExistence type="predicted"/>
<evidence type="ECO:0000313" key="2">
    <source>
        <dbReference type="EMBL" id="KAB1201383.1"/>
    </source>
</evidence>
<name>A0A6A1UMH5_9ROSI</name>
<feature type="compositionally biased region" description="Polar residues" evidence="1">
    <location>
        <begin position="23"/>
        <end position="34"/>
    </location>
</feature>
<evidence type="ECO:0000313" key="3">
    <source>
        <dbReference type="EMBL" id="KAB1228186.1"/>
    </source>
</evidence>
<organism evidence="2 4">
    <name type="scientific">Morella rubra</name>
    <name type="common">Chinese bayberry</name>
    <dbReference type="NCBI Taxonomy" id="262757"/>
    <lineage>
        <taxon>Eukaryota</taxon>
        <taxon>Viridiplantae</taxon>
        <taxon>Streptophyta</taxon>
        <taxon>Embryophyta</taxon>
        <taxon>Tracheophyta</taxon>
        <taxon>Spermatophyta</taxon>
        <taxon>Magnoliopsida</taxon>
        <taxon>eudicotyledons</taxon>
        <taxon>Gunneridae</taxon>
        <taxon>Pentapetalae</taxon>
        <taxon>rosids</taxon>
        <taxon>fabids</taxon>
        <taxon>Fagales</taxon>
        <taxon>Myricaceae</taxon>
        <taxon>Morella</taxon>
    </lineage>
</organism>
<sequence>MFGEEDPSNGAVACGGDNGFPSKLSQHISDQNMGNPDEKMSFCEKGIGFLRESDMSSDGLRSKPSKTGTSGSQELTLSYLCDNSKLGHPEKEITSKSLFTTFEKSL</sequence>